<accession>A0A803MW60</accession>
<organism evidence="3 4">
    <name type="scientific">Chenopodium quinoa</name>
    <name type="common">Quinoa</name>
    <dbReference type="NCBI Taxonomy" id="63459"/>
    <lineage>
        <taxon>Eukaryota</taxon>
        <taxon>Viridiplantae</taxon>
        <taxon>Streptophyta</taxon>
        <taxon>Embryophyta</taxon>
        <taxon>Tracheophyta</taxon>
        <taxon>Spermatophyta</taxon>
        <taxon>Magnoliopsida</taxon>
        <taxon>eudicotyledons</taxon>
        <taxon>Gunneridae</taxon>
        <taxon>Pentapetalae</taxon>
        <taxon>Caryophyllales</taxon>
        <taxon>Chenopodiaceae</taxon>
        <taxon>Chenopodioideae</taxon>
        <taxon>Atripliceae</taxon>
        <taxon>Chenopodium</taxon>
    </lineage>
</organism>
<dbReference type="Pfam" id="PF06320">
    <property type="entry name" value="GCN5L1"/>
    <property type="match status" value="1"/>
</dbReference>
<evidence type="ECO:0000313" key="4">
    <source>
        <dbReference type="Proteomes" id="UP000596660"/>
    </source>
</evidence>
<dbReference type="GeneID" id="110684662"/>
<evidence type="ECO:0000256" key="1">
    <source>
        <dbReference type="ARBA" id="ARBA00007133"/>
    </source>
</evidence>
<reference evidence="3" key="1">
    <citation type="journal article" date="2017" name="Nature">
        <title>The genome of Chenopodium quinoa.</title>
        <authorList>
            <person name="Jarvis D.E."/>
            <person name="Ho Y.S."/>
            <person name="Lightfoot D.J."/>
            <person name="Schmoeckel S.M."/>
            <person name="Li B."/>
            <person name="Borm T.J.A."/>
            <person name="Ohyanagi H."/>
            <person name="Mineta K."/>
            <person name="Michell C.T."/>
            <person name="Saber N."/>
            <person name="Kharbatia N.M."/>
            <person name="Rupper R.R."/>
            <person name="Sharp A.R."/>
            <person name="Dally N."/>
            <person name="Boughton B.A."/>
            <person name="Woo Y.H."/>
            <person name="Gao G."/>
            <person name="Schijlen E.G.W.M."/>
            <person name="Guo X."/>
            <person name="Momin A.A."/>
            <person name="Negrao S."/>
            <person name="Al-Babili S."/>
            <person name="Gehring C."/>
            <person name="Roessner U."/>
            <person name="Jung C."/>
            <person name="Murphy K."/>
            <person name="Arold S.T."/>
            <person name="Gojobori T."/>
            <person name="van der Linden C.G."/>
            <person name="van Loo E.N."/>
            <person name="Jellen E.N."/>
            <person name="Maughan P.J."/>
            <person name="Tester M."/>
        </authorList>
    </citation>
    <scope>NUCLEOTIDE SEQUENCE [LARGE SCALE GENOMIC DNA]</scope>
    <source>
        <strain evidence="3">cv. PI 614886</strain>
    </source>
</reference>
<dbReference type="EnsemblPlants" id="AUR62036225-RA">
    <property type="protein sequence ID" value="AUR62036225-RA:cds"/>
    <property type="gene ID" value="AUR62036225"/>
</dbReference>
<dbReference type="OMA" id="THAMNSA"/>
<keyword evidence="4" id="KW-1185">Reference proteome</keyword>
<comment type="similarity">
    <text evidence="1">Belongs to the BLOC1S1 family.</text>
</comment>
<dbReference type="AlphaFoldDB" id="A0A803MW60"/>
<dbReference type="SMR" id="A0A803MW60"/>
<name>A0A803MW60_CHEQI</name>
<gene>
    <name evidence="3" type="primary">LOC110684662</name>
</gene>
<dbReference type="PANTHER" id="PTHR13073:SF0">
    <property type="entry name" value="BIOGENESIS OF LYSOSOME-RELATED ORGANELLES COMPLEX 1 SUBUNIT 1"/>
    <property type="match status" value="1"/>
</dbReference>
<dbReference type="Proteomes" id="UP000596660">
    <property type="component" value="Unplaced"/>
</dbReference>
<dbReference type="InterPro" id="IPR009395">
    <property type="entry name" value="BLOC1S1"/>
</dbReference>
<evidence type="ECO:0000313" key="3">
    <source>
        <dbReference type="EnsemblPlants" id="AUR62036225-RA:cds"/>
    </source>
</evidence>
<dbReference type="GO" id="GO:0031083">
    <property type="term" value="C:BLOC-1 complex"/>
    <property type="evidence" value="ECO:0007669"/>
    <property type="project" value="InterPro"/>
</dbReference>
<dbReference type="GO" id="GO:0016197">
    <property type="term" value="P:endosomal transport"/>
    <property type="evidence" value="ECO:0007669"/>
    <property type="project" value="TreeGrafter"/>
</dbReference>
<dbReference type="PANTHER" id="PTHR13073">
    <property type="entry name" value="BLOC-1 COMPLEX SUBUNIT 1"/>
    <property type="match status" value="1"/>
</dbReference>
<reference evidence="3" key="2">
    <citation type="submission" date="2021-03" db="UniProtKB">
        <authorList>
            <consortium name="EnsemblPlants"/>
        </authorList>
    </citation>
    <scope>IDENTIFICATION</scope>
</reference>
<evidence type="ECO:0000256" key="2">
    <source>
        <dbReference type="ARBA" id="ARBA00019577"/>
    </source>
</evidence>
<dbReference type="OrthoDB" id="20018at2759"/>
<dbReference type="RefSeq" id="XP_021716789.1">
    <property type="nucleotide sequence ID" value="XM_021861097.1"/>
</dbReference>
<protein>
    <recommendedName>
        <fullName evidence="2">Biogenesis of lysosome-related organelles complex 1 subunit 1</fullName>
    </recommendedName>
</protein>
<proteinExistence type="inferred from homology"/>
<sequence>MSIPPQNPPIISGSTTSIDGGATGLEAYLLNLLHQHQISASSLRHQSEKAKKEATKAGVRVSELLVDAVNGGVQESFLHQKQIELEIRALTTTVNRFQKQTHQWLAASRSLNTAIKEIGDFENWIKVMEYDCKSIATAIRNIHQA</sequence>
<dbReference type="Gramene" id="AUR62036225-RA">
    <property type="protein sequence ID" value="AUR62036225-RA:cds"/>
    <property type="gene ID" value="AUR62036225"/>
</dbReference>
<dbReference type="KEGG" id="cqi:110684662"/>